<dbReference type="EMBL" id="CAUEEQ010078693">
    <property type="protein sequence ID" value="CAJ0967895.1"/>
    <property type="molecule type" value="Genomic_DNA"/>
</dbReference>
<feature type="domain" description="SRCR" evidence="8">
    <location>
        <begin position="57"/>
        <end position="157"/>
    </location>
</feature>
<accession>A0ABN9MM84</accession>
<dbReference type="PANTHER" id="PTHR48071:SF15">
    <property type="entry name" value="SRCR DOMAIN-CONTAINING PROTEIN"/>
    <property type="match status" value="1"/>
</dbReference>
<dbReference type="PROSITE" id="PS50287">
    <property type="entry name" value="SRCR_2"/>
    <property type="match status" value="2"/>
</dbReference>
<dbReference type="Pfam" id="PF00530">
    <property type="entry name" value="SRCR"/>
    <property type="match status" value="2"/>
</dbReference>
<keyword evidence="10" id="KW-1185">Reference proteome</keyword>
<feature type="disulfide bond" evidence="7">
    <location>
        <begin position="226"/>
        <end position="236"/>
    </location>
</feature>
<comment type="subcellular location">
    <subcellularLocation>
        <location evidence="1">Secreted</location>
    </subcellularLocation>
</comment>
<evidence type="ECO:0000313" key="10">
    <source>
        <dbReference type="Proteomes" id="UP001176940"/>
    </source>
</evidence>
<feature type="disulfide bond" evidence="7">
    <location>
        <begin position="126"/>
        <end position="136"/>
    </location>
</feature>
<dbReference type="InterPro" id="IPR001190">
    <property type="entry name" value="SRCR"/>
</dbReference>
<evidence type="ECO:0000256" key="7">
    <source>
        <dbReference type="PROSITE-ProRule" id="PRU00196"/>
    </source>
</evidence>
<dbReference type="InterPro" id="IPR036772">
    <property type="entry name" value="SRCR-like_dom_sf"/>
</dbReference>
<name>A0ABN9MM84_9NEOB</name>
<dbReference type="PROSITE" id="PS00420">
    <property type="entry name" value="SRCR_1"/>
    <property type="match status" value="1"/>
</dbReference>
<dbReference type="PRINTS" id="PR00258">
    <property type="entry name" value="SPERACTRCPTR"/>
</dbReference>
<evidence type="ECO:0000256" key="4">
    <source>
        <dbReference type="ARBA" id="ARBA00022737"/>
    </source>
</evidence>
<dbReference type="SUPFAM" id="SSF56487">
    <property type="entry name" value="SRCR-like"/>
    <property type="match status" value="2"/>
</dbReference>
<feature type="disulfide bond" evidence="7">
    <location>
        <begin position="82"/>
        <end position="146"/>
    </location>
</feature>
<comment type="caution">
    <text evidence="9">The sequence shown here is derived from an EMBL/GenBank/DDBJ whole genome shotgun (WGS) entry which is preliminary data.</text>
</comment>
<proteinExistence type="predicted"/>
<comment type="caution">
    <text evidence="7">Lacks conserved residue(s) required for the propagation of feature annotation.</text>
</comment>
<evidence type="ECO:0000256" key="5">
    <source>
        <dbReference type="ARBA" id="ARBA00023157"/>
    </source>
</evidence>
<protein>
    <recommendedName>
        <fullName evidence="8">SRCR domain-containing protein</fullName>
    </recommendedName>
</protein>
<keyword evidence="5 7" id="KW-1015">Disulfide bond</keyword>
<keyword evidence="4" id="KW-0677">Repeat</keyword>
<dbReference type="SMART" id="SM00202">
    <property type="entry name" value="SR"/>
    <property type="match status" value="2"/>
</dbReference>
<dbReference type="Proteomes" id="UP001176940">
    <property type="component" value="Unassembled WGS sequence"/>
</dbReference>
<dbReference type="PANTHER" id="PTHR48071">
    <property type="entry name" value="SRCR DOMAIN-CONTAINING PROTEIN"/>
    <property type="match status" value="1"/>
</dbReference>
<feature type="disulfide bond" evidence="7">
    <location>
        <begin position="182"/>
        <end position="246"/>
    </location>
</feature>
<reference evidence="9" key="1">
    <citation type="submission" date="2023-07" db="EMBL/GenBank/DDBJ databases">
        <authorList>
            <person name="Stuckert A."/>
        </authorList>
    </citation>
    <scope>NUCLEOTIDE SEQUENCE</scope>
</reference>
<evidence type="ECO:0000256" key="1">
    <source>
        <dbReference type="ARBA" id="ARBA00004613"/>
    </source>
</evidence>
<evidence type="ECO:0000256" key="2">
    <source>
        <dbReference type="ARBA" id="ARBA00022525"/>
    </source>
</evidence>
<sequence>MLDTLEAVMLDIGARDVGHIGAEMLDTFGAEMLDTLRAEMLDTDGAEMLDTDGSKHLKLVNGPGRCIGRVEIYYKGSWGTICDDSWDKADADVVCRQLGCGSAIKATTGAYYGRGTGNIWLDDVQCVGNETHILKCPASEFGQILCTHLYDAGGTRLQLVNGPGRCAGRVEIYHNRRWGTICQKSWDKADADVVCRQLDCGSAIKATTKDYYGKGTDFVWLADVKCVGNETNILNCPSSEFGQRTCSIYKNADKEMGGIQIHGSRAVGHTPAIVILTNSRERLQLQPLLKPQVPLQGPESSPPGGF</sequence>
<keyword evidence="2" id="KW-0964">Secreted</keyword>
<evidence type="ECO:0000256" key="6">
    <source>
        <dbReference type="ARBA" id="ARBA00023180"/>
    </source>
</evidence>
<evidence type="ECO:0000313" key="9">
    <source>
        <dbReference type="EMBL" id="CAJ0967895.1"/>
    </source>
</evidence>
<organism evidence="9 10">
    <name type="scientific">Ranitomeya imitator</name>
    <name type="common">mimic poison frog</name>
    <dbReference type="NCBI Taxonomy" id="111125"/>
    <lineage>
        <taxon>Eukaryota</taxon>
        <taxon>Metazoa</taxon>
        <taxon>Chordata</taxon>
        <taxon>Craniata</taxon>
        <taxon>Vertebrata</taxon>
        <taxon>Euteleostomi</taxon>
        <taxon>Amphibia</taxon>
        <taxon>Batrachia</taxon>
        <taxon>Anura</taxon>
        <taxon>Neobatrachia</taxon>
        <taxon>Hyloidea</taxon>
        <taxon>Dendrobatidae</taxon>
        <taxon>Dendrobatinae</taxon>
        <taxon>Ranitomeya</taxon>
    </lineage>
</organism>
<evidence type="ECO:0000259" key="8">
    <source>
        <dbReference type="PROSITE" id="PS50287"/>
    </source>
</evidence>
<gene>
    <name evidence="9" type="ORF">RIMI_LOCUS22601959</name>
</gene>
<keyword evidence="6" id="KW-0325">Glycoprotein</keyword>
<keyword evidence="3" id="KW-0732">Signal</keyword>
<evidence type="ECO:0000256" key="3">
    <source>
        <dbReference type="ARBA" id="ARBA00022729"/>
    </source>
</evidence>
<dbReference type="Gene3D" id="3.10.250.10">
    <property type="entry name" value="SRCR-like domain"/>
    <property type="match status" value="2"/>
</dbReference>
<feature type="domain" description="SRCR" evidence="8">
    <location>
        <begin position="157"/>
        <end position="262"/>
    </location>
</feature>